<dbReference type="InterPro" id="IPR043129">
    <property type="entry name" value="ATPase_NBD"/>
</dbReference>
<dbReference type="PRINTS" id="PR00301">
    <property type="entry name" value="HEATSHOCK70"/>
</dbReference>
<dbReference type="InterPro" id="IPR029047">
    <property type="entry name" value="HSP70_peptide-bd_sf"/>
</dbReference>
<organism evidence="4 5">
    <name type="scientific">Prorocentrum cordatum</name>
    <dbReference type="NCBI Taxonomy" id="2364126"/>
    <lineage>
        <taxon>Eukaryota</taxon>
        <taxon>Sar</taxon>
        <taxon>Alveolata</taxon>
        <taxon>Dinophyceae</taxon>
        <taxon>Prorocentrales</taxon>
        <taxon>Prorocentraceae</taxon>
        <taxon>Prorocentrum</taxon>
    </lineage>
</organism>
<keyword evidence="3" id="KW-0175">Coiled coil</keyword>
<keyword evidence="2" id="KW-0067">ATP-binding</keyword>
<dbReference type="Gene3D" id="3.30.420.40">
    <property type="match status" value="2"/>
</dbReference>
<keyword evidence="5" id="KW-1185">Reference proteome</keyword>
<dbReference type="InterPro" id="IPR013126">
    <property type="entry name" value="Hsp_70_fam"/>
</dbReference>
<dbReference type="EMBL" id="CAUYUJ010020752">
    <property type="protein sequence ID" value="CAK0900288.1"/>
    <property type="molecule type" value="Genomic_DNA"/>
</dbReference>
<dbReference type="Pfam" id="PF00012">
    <property type="entry name" value="HSP70"/>
    <property type="match status" value="1"/>
</dbReference>
<dbReference type="InterPro" id="IPR018181">
    <property type="entry name" value="Heat_shock_70_CS"/>
</dbReference>
<proteinExistence type="predicted"/>
<dbReference type="Gene3D" id="3.90.640.10">
    <property type="entry name" value="Actin, Chain A, domain 4"/>
    <property type="match status" value="1"/>
</dbReference>
<evidence type="ECO:0000256" key="1">
    <source>
        <dbReference type="ARBA" id="ARBA00022741"/>
    </source>
</evidence>
<comment type="caution">
    <text evidence="4">The sequence shown here is derived from an EMBL/GenBank/DDBJ whole genome shotgun (WGS) entry which is preliminary data.</text>
</comment>
<keyword evidence="1" id="KW-0547">Nucleotide-binding</keyword>
<evidence type="ECO:0008006" key="6">
    <source>
        <dbReference type="Google" id="ProtNLM"/>
    </source>
</evidence>
<dbReference type="SUPFAM" id="SSF100920">
    <property type="entry name" value="Heat shock protein 70kD (HSP70), peptide-binding domain"/>
    <property type="match status" value="1"/>
</dbReference>
<evidence type="ECO:0000313" key="5">
    <source>
        <dbReference type="Proteomes" id="UP001189429"/>
    </source>
</evidence>
<dbReference type="SUPFAM" id="SSF53067">
    <property type="entry name" value="Actin-like ATPase domain"/>
    <property type="match status" value="1"/>
</dbReference>
<dbReference type="Proteomes" id="UP001189429">
    <property type="component" value="Unassembled WGS sequence"/>
</dbReference>
<name>A0ABN9XKC9_9DINO</name>
<evidence type="ECO:0000256" key="3">
    <source>
        <dbReference type="SAM" id="Coils"/>
    </source>
</evidence>
<accession>A0ABN9XKC9</accession>
<protein>
    <recommendedName>
        <fullName evidence="6">Heat shock protein 70</fullName>
    </recommendedName>
</protein>
<dbReference type="Gene3D" id="2.60.34.10">
    <property type="entry name" value="Substrate Binding Domain Of DNAk, Chain A, domain 1"/>
    <property type="match status" value="1"/>
</dbReference>
<dbReference type="PROSITE" id="PS01036">
    <property type="entry name" value="HSP70_3"/>
    <property type="match status" value="1"/>
</dbReference>
<sequence length="213" mass="23150">ATAGDTHLGGEDFTNRILEHCIKEFERKNRGTDVRKNARAMKRLQNECDAAKRTLSSSTSATIEVDSLLDGVDFSCTMSRAKFEEMNQDLFRKSMESVERVLRDANVDKKAVDEVVLIGGSTRIPAVQKIIESHFGKEACKSINADEAVAYGAAVQAAVLSGDRGNSKLRDIVLLDVTPLSLGLETAGGVMTKLIDRNTTIPTKKTQAPCYAA</sequence>
<reference evidence="4" key="1">
    <citation type="submission" date="2023-10" db="EMBL/GenBank/DDBJ databases">
        <authorList>
            <person name="Chen Y."/>
            <person name="Shah S."/>
            <person name="Dougan E. K."/>
            <person name="Thang M."/>
            <person name="Chan C."/>
        </authorList>
    </citation>
    <scope>NUCLEOTIDE SEQUENCE [LARGE SCALE GENOMIC DNA]</scope>
</reference>
<feature type="non-terminal residue" evidence="4">
    <location>
        <position position="1"/>
    </location>
</feature>
<dbReference type="PANTHER" id="PTHR19375">
    <property type="entry name" value="HEAT SHOCK PROTEIN 70KDA"/>
    <property type="match status" value="1"/>
</dbReference>
<feature type="coiled-coil region" evidence="3">
    <location>
        <begin position="34"/>
        <end position="61"/>
    </location>
</feature>
<evidence type="ECO:0000256" key="2">
    <source>
        <dbReference type="ARBA" id="ARBA00022840"/>
    </source>
</evidence>
<evidence type="ECO:0000313" key="4">
    <source>
        <dbReference type="EMBL" id="CAK0900288.1"/>
    </source>
</evidence>
<gene>
    <name evidence="4" type="ORF">PCOR1329_LOCUS77609</name>
</gene>